<sequence length="86" mass="9581">MEGISATQFSLEMAFPLGNTPPERGIRLFIQRDVVDEQDAVIAQHDGYIRDMVTFDRHLPVMGRPARDLHGVGRQLRRALIGGPLG</sequence>
<organism evidence="1 2">
    <name type="scientific">Neorhizobium galegae bv. officinalis bv. officinalis str. HAMBI 1141</name>
    <dbReference type="NCBI Taxonomy" id="1028801"/>
    <lineage>
        <taxon>Bacteria</taxon>
        <taxon>Pseudomonadati</taxon>
        <taxon>Pseudomonadota</taxon>
        <taxon>Alphaproteobacteria</taxon>
        <taxon>Hyphomicrobiales</taxon>
        <taxon>Rhizobiaceae</taxon>
        <taxon>Rhizobium/Agrobacterium group</taxon>
        <taxon>Neorhizobium</taxon>
    </lineage>
</organism>
<keyword evidence="1" id="KW-0614">Plasmid</keyword>
<dbReference type="KEGG" id="ngl:RG1141_PA08630"/>
<dbReference type="RefSeq" id="WP_040124869.1">
    <property type="nucleotide sequence ID" value="NZ_HG938356.1"/>
</dbReference>
<evidence type="ECO:0000313" key="2">
    <source>
        <dbReference type="Proteomes" id="UP000028186"/>
    </source>
</evidence>
<geneLocation type="plasmid" evidence="2">
    <name>II</name>
</geneLocation>
<protein>
    <submittedName>
        <fullName evidence="1">Uncharacterized protein</fullName>
    </submittedName>
</protein>
<accession>A0A068TJJ5</accession>
<reference evidence="2" key="1">
    <citation type="journal article" date="2014" name="BMC Genomics">
        <title>Genome sequencing of two Neorhizobium galegae strains reveals a noeT gene responsible for the unusual acetylation of the nodulation factors.</title>
        <authorList>
            <person name="Osterman J."/>
            <person name="Marsh J."/>
            <person name="Laine P.K."/>
            <person name="Zeng Z."/>
            <person name="Alatalo E."/>
            <person name="Sullivan J.T."/>
            <person name="Young J.P."/>
            <person name="Thomas-Oates J."/>
            <person name="Paulin L."/>
            <person name="Lindstrom K."/>
        </authorList>
    </citation>
    <scope>NUCLEOTIDE SEQUENCE [LARGE SCALE GENOMIC DNA]</scope>
    <source>
        <strain evidence="2">HAMBI 1141</strain>
        <plasmid evidence="2">II</plasmid>
    </source>
</reference>
<proteinExistence type="predicted"/>
<dbReference type="Proteomes" id="UP000028186">
    <property type="component" value="Plasmid pHAMBI1141a"/>
</dbReference>
<dbReference type="AlphaFoldDB" id="A0A068TJJ5"/>
<gene>
    <name evidence="1" type="ORF">RG1141_PA08630</name>
</gene>
<dbReference type="EMBL" id="HG938356">
    <property type="protein sequence ID" value="CDN57695.1"/>
    <property type="molecule type" value="Genomic_DNA"/>
</dbReference>
<name>A0A068TJJ5_NEOGA</name>
<evidence type="ECO:0000313" key="1">
    <source>
        <dbReference type="EMBL" id="CDN57695.1"/>
    </source>
</evidence>
<dbReference type="HOGENOM" id="CLU_2494717_0_0_5"/>